<name>A0ACA9R146_9GLOM</name>
<evidence type="ECO:0000313" key="2">
    <source>
        <dbReference type="Proteomes" id="UP000789702"/>
    </source>
</evidence>
<accession>A0ACA9R146</accession>
<feature type="non-terminal residue" evidence="1">
    <location>
        <position position="75"/>
    </location>
</feature>
<proteinExistence type="predicted"/>
<reference evidence="1" key="1">
    <citation type="submission" date="2021-06" db="EMBL/GenBank/DDBJ databases">
        <authorList>
            <person name="Kallberg Y."/>
            <person name="Tangrot J."/>
            <person name="Rosling A."/>
        </authorList>
    </citation>
    <scope>NUCLEOTIDE SEQUENCE</scope>
    <source>
        <strain evidence="1">IL203A</strain>
    </source>
</reference>
<comment type="caution">
    <text evidence="1">The sequence shown here is derived from an EMBL/GenBank/DDBJ whole genome shotgun (WGS) entry which is preliminary data.</text>
</comment>
<dbReference type="EMBL" id="CAJVPU010057503">
    <property type="protein sequence ID" value="CAG8772170.1"/>
    <property type="molecule type" value="Genomic_DNA"/>
</dbReference>
<organism evidence="1 2">
    <name type="scientific">Dentiscutata heterogama</name>
    <dbReference type="NCBI Taxonomy" id="1316150"/>
    <lineage>
        <taxon>Eukaryota</taxon>
        <taxon>Fungi</taxon>
        <taxon>Fungi incertae sedis</taxon>
        <taxon>Mucoromycota</taxon>
        <taxon>Glomeromycotina</taxon>
        <taxon>Glomeromycetes</taxon>
        <taxon>Diversisporales</taxon>
        <taxon>Gigasporaceae</taxon>
        <taxon>Dentiscutata</taxon>
    </lineage>
</organism>
<dbReference type="Proteomes" id="UP000789702">
    <property type="component" value="Unassembled WGS sequence"/>
</dbReference>
<gene>
    <name evidence="1" type="ORF">DHETER_LOCUS15897</name>
</gene>
<sequence>PSKRAVRKKKKKNLWLIAAQNLEKIIRDIKRVENPPNSSLVLQWNRGLEKINKSTGSEITLVANFITESWLEEAK</sequence>
<evidence type="ECO:0000313" key="1">
    <source>
        <dbReference type="EMBL" id="CAG8772170.1"/>
    </source>
</evidence>
<keyword evidence="2" id="KW-1185">Reference proteome</keyword>
<feature type="non-terminal residue" evidence="1">
    <location>
        <position position="1"/>
    </location>
</feature>
<protein>
    <submittedName>
        <fullName evidence="1">13711_t:CDS:1</fullName>
    </submittedName>
</protein>